<evidence type="ECO:0000313" key="2">
    <source>
        <dbReference type="EMBL" id="EJY57409.1"/>
    </source>
</evidence>
<evidence type="ECO:0000256" key="1">
    <source>
        <dbReference type="SAM" id="MobiDB-lite"/>
    </source>
</evidence>
<dbReference type="Proteomes" id="UP000682892">
    <property type="component" value="Unassembled WGS sequence"/>
</dbReference>
<reference evidence="2" key="2">
    <citation type="journal article" date="2007" name="Science">
        <title>Genome sequence of Aedes aegypti, a major arbovirus vector.</title>
        <authorList>
            <person name="Nene V."/>
            <person name="Wortman J.R."/>
            <person name="Lawson D."/>
            <person name="Haas B."/>
            <person name="Kodira C."/>
            <person name="Tu Z.J."/>
            <person name="Loftus B."/>
            <person name="Xi Z."/>
            <person name="Megy K."/>
            <person name="Grabherr M."/>
            <person name="Ren Q."/>
            <person name="Zdobnov E.M."/>
            <person name="Lobo N.F."/>
            <person name="Campbell K.S."/>
            <person name="Brown S.E."/>
            <person name="Bonaldo M.F."/>
            <person name="Zhu J."/>
            <person name="Sinkins S.P."/>
            <person name="Hogenkamp D.G."/>
            <person name="Amedeo P."/>
            <person name="Arensburger P."/>
            <person name="Atkinson P.W."/>
            <person name="Bidwell S."/>
            <person name="Biedler J."/>
            <person name="Birney E."/>
            <person name="Bruggner R.V."/>
            <person name="Costas J."/>
            <person name="Coy M.R."/>
            <person name="Crabtree J."/>
            <person name="Crawford M."/>
            <person name="Debruyn B."/>
            <person name="Decaprio D."/>
            <person name="Eiglmeier K."/>
            <person name="Eisenstadt E."/>
            <person name="El-Dorry H."/>
            <person name="Gelbart W.M."/>
            <person name="Gomes S.L."/>
            <person name="Hammond M."/>
            <person name="Hannick L.I."/>
            <person name="Hogan J.R."/>
            <person name="Holmes M.H."/>
            <person name="Jaffe D."/>
            <person name="Johnston J.S."/>
            <person name="Kennedy R.C."/>
            <person name="Koo H."/>
            <person name="Kravitz S."/>
            <person name="Kriventseva E.V."/>
            <person name="Kulp D."/>
            <person name="Labutti K."/>
            <person name="Lee E."/>
            <person name="Li S."/>
            <person name="Lovin D.D."/>
            <person name="Mao C."/>
            <person name="Mauceli E."/>
            <person name="Menck C.F."/>
            <person name="Miller J.R."/>
            <person name="Montgomery P."/>
            <person name="Mori A."/>
            <person name="Nascimento A.L."/>
            <person name="Naveira H.F."/>
            <person name="Nusbaum C."/>
            <person name="O'leary S."/>
            <person name="Orvis J."/>
            <person name="Pertea M."/>
            <person name="Quesneville H."/>
            <person name="Reidenbach K.R."/>
            <person name="Rogers Y.H."/>
            <person name="Roth C.W."/>
            <person name="Schneider J.R."/>
            <person name="Schatz M."/>
            <person name="Shumway M."/>
            <person name="Stanke M."/>
            <person name="Stinson E.O."/>
            <person name="Tubio J.M."/>
            <person name="Vanzee J.P."/>
            <person name="Verjovski-Almeida S."/>
            <person name="Werner D."/>
            <person name="White O."/>
            <person name="Wyder S."/>
            <person name="Zeng Q."/>
            <person name="Zhao Q."/>
            <person name="Zhao Y."/>
            <person name="Hill C.A."/>
            <person name="Raikhel A.S."/>
            <person name="Soares M.B."/>
            <person name="Knudson D.L."/>
            <person name="Lee N.H."/>
            <person name="Galagan J."/>
            <person name="Salzberg S.L."/>
            <person name="Paulsen I.T."/>
            <person name="Dimopoulos G."/>
            <person name="Collins F.H."/>
            <person name="Birren B."/>
            <person name="Fraser-Liggett C.M."/>
            <person name="Severson D.W."/>
        </authorList>
    </citation>
    <scope>NUCLEOTIDE SEQUENCE [LARGE SCALE GENOMIC DNA]</scope>
    <source>
        <strain evidence="2">Liverpool</strain>
    </source>
</reference>
<dbReference type="EMBL" id="CH477235">
    <property type="protein sequence ID" value="EJY57409.1"/>
    <property type="molecule type" value="Genomic_DNA"/>
</dbReference>
<organism evidence="2 3">
    <name type="scientific">Aedes aegypti</name>
    <name type="common">Yellowfever mosquito</name>
    <name type="synonym">Culex aegypti</name>
    <dbReference type="NCBI Taxonomy" id="7159"/>
    <lineage>
        <taxon>Eukaryota</taxon>
        <taxon>Metazoa</taxon>
        <taxon>Ecdysozoa</taxon>
        <taxon>Arthropoda</taxon>
        <taxon>Hexapoda</taxon>
        <taxon>Insecta</taxon>
        <taxon>Pterygota</taxon>
        <taxon>Neoptera</taxon>
        <taxon>Endopterygota</taxon>
        <taxon>Diptera</taxon>
        <taxon>Nematocera</taxon>
        <taxon>Culicoidea</taxon>
        <taxon>Culicidae</taxon>
        <taxon>Culicinae</taxon>
        <taxon>Aedini</taxon>
        <taxon>Aedes</taxon>
        <taxon>Stegomyia</taxon>
    </lineage>
</organism>
<sequence length="120" mass="14318">MKVLVDYHHPEECLFDGAGPLSNRAHSYSYYCYRNHPSYRQLAATLGSGFKSRISRFLTLLRRRQLQYHRSYRRNNDEGEPSERQSPTRRTFEDRSFNSYCKRPKAKREGTNADVVSHRW</sequence>
<feature type="compositionally biased region" description="Basic and acidic residues" evidence="1">
    <location>
        <begin position="74"/>
        <end position="83"/>
    </location>
</feature>
<protein>
    <submittedName>
        <fullName evidence="2">AAEL017127-PA</fullName>
    </submittedName>
</protein>
<dbReference type="HOGENOM" id="CLU_2051560_0_0_1"/>
<evidence type="ECO:0000313" key="3">
    <source>
        <dbReference type="Proteomes" id="UP000682892"/>
    </source>
</evidence>
<reference evidence="2" key="3">
    <citation type="submission" date="2012-09" db="EMBL/GenBank/DDBJ databases">
        <authorList>
            <consortium name="VectorBase"/>
        </authorList>
    </citation>
    <scope>NUCLEOTIDE SEQUENCE</scope>
    <source>
        <strain evidence="2">Liverpool</strain>
    </source>
</reference>
<reference evidence="2" key="1">
    <citation type="submission" date="2005-10" db="EMBL/GenBank/DDBJ databases">
        <authorList>
            <person name="Loftus B.J."/>
            <person name="Nene V.M."/>
            <person name="Hannick L.I."/>
            <person name="Bidwell S."/>
            <person name="Haas B."/>
            <person name="Amedeo P."/>
            <person name="Orvis J."/>
            <person name="Wortman J.R."/>
            <person name="White O.R."/>
            <person name="Salzberg S."/>
            <person name="Shumway M."/>
            <person name="Koo H."/>
            <person name="Zhao Y."/>
            <person name="Holmes M."/>
            <person name="Miller J."/>
            <person name="Schatz M."/>
            <person name="Pop M."/>
            <person name="Pai G."/>
            <person name="Utterback T."/>
            <person name="Rogers Y.-H."/>
            <person name="Kravitz S."/>
            <person name="Fraser C.M."/>
        </authorList>
    </citation>
    <scope>NUCLEOTIDE SEQUENCE</scope>
    <source>
        <strain evidence="2">Liverpool</strain>
    </source>
</reference>
<dbReference type="PaxDb" id="7159-AAEL017127-PA"/>
<accession>J9HHR3</accession>
<feature type="region of interest" description="Disordered" evidence="1">
    <location>
        <begin position="69"/>
        <end position="120"/>
    </location>
</feature>
<dbReference type="AlphaFoldDB" id="J9HHR3"/>
<proteinExistence type="predicted"/>
<gene>
    <name evidence="2" type="ORF">AaeL_AAEL017127</name>
</gene>
<name>J9HHR3_AEDAE</name>